<evidence type="ECO:0000313" key="1">
    <source>
        <dbReference type="EMBL" id="KXA89407.1"/>
    </source>
</evidence>
<sequence length="329" mass="38064">MATGDKERYLELLVKHPGLSILKGGYLRGDVSTGDVIKELDIGRTQTSDLLKELEKGGLVSSERGDRGKLFWKFTPQGKLLMKHIEKAKAVFEDPVETYKDGVSKALELLHDERKAEKKAGLILLKHLSRKAYMAIIGNGEVWDFFTEVLDDPSPFHKMNGFLYYFRDILFPSDIFGELIVDPFPDKETEEKVIGKLKEYCLQPPPNDHWMIFALEIMERYNKKLYDRIKKEMGHLCLNPPDRSWINPALETIALEDFDQFVTVIEQVVKNLPDEYWNIEPIKNAASRYTGNKRMNLINRIKKIRTDTTDKRTWERADNLFSAIDSSTF</sequence>
<accession>A0A133U5D6</accession>
<protein>
    <submittedName>
        <fullName evidence="1">Uncharacterized protein</fullName>
    </submittedName>
</protein>
<dbReference type="EMBL" id="LHXJ01000080">
    <property type="protein sequence ID" value="KXA89407.1"/>
    <property type="molecule type" value="Genomic_DNA"/>
</dbReference>
<gene>
    <name evidence="1" type="ORF">AKJ57_05340</name>
</gene>
<reference evidence="1 2" key="1">
    <citation type="journal article" date="2016" name="Sci. Rep.">
        <title>Metabolic traits of an uncultured archaeal lineage -MSBL1- from brine pools of the Red Sea.</title>
        <authorList>
            <person name="Mwirichia R."/>
            <person name="Alam I."/>
            <person name="Rashid M."/>
            <person name="Vinu M."/>
            <person name="Ba-Alawi W."/>
            <person name="Anthony Kamau A."/>
            <person name="Kamanda Ngugi D."/>
            <person name="Goker M."/>
            <person name="Klenk H.P."/>
            <person name="Bajic V."/>
            <person name="Stingl U."/>
        </authorList>
    </citation>
    <scope>NUCLEOTIDE SEQUENCE [LARGE SCALE GENOMIC DNA]</scope>
    <source>
        <strain evidence="1">SCGC-AAA259A05</strain>
    </source>
</reference>
<name>A0A133U5D6_9EURY</name>
<keyword evidence="2" id="KW-1185">Reference proteome</keyword>
<evidence type="ECO:0000313" key="2">
    <source>
        <dbReference type="Proteomes" id="UP000070163"/>
    </source>
</evidence>
<dbReference type="Gene3D" id="1.10.10.10">
    <property type="entry name" value="Winged helix-like DNA-binding domain superfamily/Winged helix DNA-binding domain"/>
    <property type="match status" value="1"/>
</dbReference>
<proteinExistence type="predicted"/>
<dbReference type="InterPro" id="IPR036390">
    <property type="entry name" value="WH_DNA-bd_sf"/>
</dbReference>
<dbReference type="InterPro" id="IPR036388">
    <property type="entry name" value="WH-like_DNA-bd_sf"/>
</dbReference>
<comment type="caution">
    <text evidence="1">The sequence shown here is derived from an EMBL/GenBank/DDBJ whole genome shotgun (WGS) entry which is preliminary data.</text>
</comment>
<dbReference type="SUPFAM" id="SSF46785">
    <property type="entry name" value="Winged helix' DNA-binding domain"/>
    <property type="match status" value="1"/>
</dbReference>
<organism evidence="1 2">
    <name type="scientific">candidate division MSBL1 archaeon SCGC-AAA259A05</name>
    <dbReference type="NCBI Taxonomy" id="1698259"/>
    <lineage>
        <taxon>Archaea</taxon>
        <taxon>Methanobacteriati</taxon>
        <taxon>Methanobacteriota</taxon>
        <taxon>candidate division MSBL1</taxon>
    </lineage>
</organism>
<dbReference type="AlphaFoldDB" id="A0A133U5D6"/>
<dbReference type="Proteomes" id="UP000070163">
    <property type="component" value="Unassembled WGS sequence"/>
</dbReference>